<dbReference type="InterPro" id="IPR051446">
    <property type="entry name" value="HTH_trans_reg/aminotransferase"/>
</dbReference>
<evidence type="ECO:0000256" key="1">
    <source>
        <dbReference type="ARBA" id="ARBA00005384"/>
    </source>
</evidence>
<dbReference type="GO" id="GO:0003700">
    <property type="term" value="F:DNA-binding transcription factor activity"/>
    <property type="evidence" value="ECO:0007669"/>
    <property type="project" value="InterPro"/>
</dbReference>
<reference evidence="7 8" key="1">
    <citation type="submission" date="2019-02" db="EMBL/GenBank/DDBJ databases">
        <title>Deep-cultivation of Planctomycetes and their phenomic and genomic characterization uncovers novel biology.</title>
        <authorList>
            <person name="Wiegand S."/>
            <person name="Jogler M."/>
            <person name="Boedeker C."/>
            <person name="Pinto D."/>
            <person name="Vollmers J."/>
            <person name="Rivas-Marin E."/>
            <person name="Kohn T."/>
            <person name="Peeters S.H."/>
            <person name="Heuer A."/>
            <person name="Rast P."/>
            <person name="Oberbeckmann S."/>
            <person name="Bunk B."/>
            <person name="Jeske O."/>
            <person name="Meyerdierks A."/>
            <person name="Storesund J.E."/>
            <person name="Kallscheuer N."/>
            <person name="Luecker S."/>
            <person name="Lage O.M."/>
            <person name="Pohl T."/>
            <person name="Merkel B.J."/>
            <person name="Hornburger P."/>
            <person name="Mueller R.-W."/>
            <person name="Bruemmer F."/>
            <person name="Labrenz M."/>
            <person name="Spormann A.M."/>
            <person name="Op den Camp H."/>
            <person name="Overmann J."/>
            <person name="Amann R."/>
            <person name="Jetten M.S.M."/>
            <person name="Mascher T."/>
            <person name="Medema M.H."/>
            <person name="Devos D.P."/>
            <person name="Kaster A.-K."/>
            <person name="Ovreas L."/>
            <person name="Rohde M."/>
            <person name="Galperin M.Y."/>
            <person name="Jogler C."/>
        </authorList>
    </citation>
    <scope>NUCLEOTIDE SEQUENCE [LARGE SCALE GENOMIC DNA]</scope>
    <source>
        <strain evidence="7 8">Mal4</strain>
    </source>
</reference>
<dbReference type="InterPro" id="IPR015424">
    <property type="entry name" value="PyrdxlP-dep_Trfase"/>
</dbReference>
<gene>
    <name evidence="7" type="primary">yjiR</name>
    <name evidence="7" type="ORF">Mal4_11870</name>
</gene>
<evidence type="ECO:0000313" key="8">
    <source>
        <dbReference type="Proteomes" id="UP000320496"/>
    </source>
</evidence>
<feature type="domain" description="HTH gntR-type" evidence="6">
    <location>
        <begin position="12"/>
        <end position="80"/>
    </location>
</feature>
<dbReference type="SUPFAM" id="SSF53383">
    <property type="entry name" value="PLP-dependent transferases"/>
    <property type="match status" value="1"/>
</dbReference>
<evidence type="ECO:0000313" key="7">
    <source>
        <dbReference type="EMBL" id="QDU36886.1"/>
    </source>
</evidence>
<dbReference type="CDD" id="cd00609">
    <property type="entry name" value="AAT_like"/>
    <property type="match status" value="1"/>
</dbReference>
<organism evidence="7 8">
    <name type="scientific">Maioricimonas rarisocia</name>
    <dbReference type="NCBI Taxonomy" id="2528026"/>
    <lineage>
        <taxon>Bacteria</taxon>
        <taxon>Pseudomonadati</taxon>
        <taxon>Planctomycetota</taxon>
        <taxon>Planctomycetia</taxon>
        <taxon>Planctomycetales</taxon>
        <taxon>Planctomycetaceae</taxon>
        <taxon>Maioricimonas</taxon>
    </lineage>
</organism>
<keyword evidence="3" id="KW-0805">Transcription regulation</keyword>
<dbReference type="AlphaFoldDB" id="A0A517Z369"/>
<dbReference type="Gene3D" id="3.90.1150.10">
    <property type="entry name" value="Aspartate Aminotransferase, domain 1"/>
    <property type="match status" value="1"/>
</dbReference>
<keyword evidence="2" id="KW-0663">Pyridoxal phosphate</keyword>
<dbReference type="GO" id="GO:0030170">
    <property type="term" value="F:pyridoxal phosphate binding"/>
    <property type="evidence" value="ECO:0007669"/>
    <property type="project" value="InterPro"/>
</dbReference>
<dbReference type="Proteomes" id="UP000320496">
    <property type="component" value="Chromosome"/>
</dbReference>
<dbReference type="KEGG" id="mri:Mal4_11870"/>
<dbReference type="InterPro" id="IPR000524">
    <property type="entry name" value="Tscrpt_reg_HTH_GntR"/>
</dbReference>
<dbReference type="PROSITE" id="PS50949">
    <property type="entry name" value="HTH_GNTR"/>
    <property type="match status" value="1"/>
</dbReference>
<dbReference type="RefSeq" id="WP_197444131.1">
    <property type="nucleotide sequence ID" value="NZ_CP036275.1"/>
</dbReference>
<keyword evidence="5" id="KW-0804">Transcription</keyword>
<keyword evidence="8" id="KW-1185">Reference proteome</keyword>
<protein>
    <submittedName>
        <fullName evidence="7">Putative HTH-type transcriptional regulator YjiR</fullName>
    </submittedName>
</protein>
<evidence type="ECO:0000256" key="5">
    <source>
        <dbReference type="ARBA" id="ARBA00023163"/>
    </source>
</evidence>
<dbReference type="SUPFAM" id="SSF46785">
    <property type="entry name" value="Winged helix' DNA-binding domain"/>
    <property type="match status" value="1"/>
</dbReference>
<comment type="similarity">
    <text evidence="1">In the C-terminal section; belongs to the class-I pyridoxal-phosphate-dependent aminotransferase family.</text>
</comment>
<keyword evidence="4" id="KW-0238">DNA-binding</keyword>
<dbReference type="CDD" id="cd07377">
    <property type="entry name" value="WHTH_GntR"/>
    <property type="match status" value="1"/>
</dbReference>
<dbReference type="Gene3D" id="3.40.640.10">
    <property type="entry name" value="Type I PLP-dependent aspartate aminotransferase-like (Major domain)"/>
    <property type="match status" value="1"/>
</dbReference>
<evidence type="ECO:0000259" key="6">
    <source>
        <dbReference type="PROSITE" id="PS50949"/>
    </source>
</evidence>
<evidence type="ECO:0000256" key="3">
    <source>
        <dbReference type="ARBA" id="ARBA00023015"/>
    </source>
</evidence>
<dbReference type="InterPro" id="IPR036390">
    <property type="entry name" value="WH_DNA-bd_sf"/>
</dbReference>
<dbReference type="PANTHER" id="PTHR46577:SF2">
    <property type="entry name" value="TRANSCRIPTIONAL REGULATORY PROTEIN"/>
    <property type="match status" value="1"/>
</dbReference>
<dbReference type="Gene3D" id="1.10.10.10">
    <property type="entry name" value="Winged helix-like DNA-binding domain superfamily/Winged helix DNA-binding domain"/>
    <property type="match status" value="1"/>
</dbReference>
<sequence length="489" mass="53374">MNITPLDVGSGENLYEAVADRVAWLIENGTLRPGDRIPSVRRMHEQLEVSISTVMQAYRLLEDRGLVEARPQSGYYVRRGADRRPDEPTVARPASSPRKVCVCSLSYSLMDKLDHAGVVKLGAAVPDVELMPVKALNRCFGQVLRYNTANAHGYDTPAGCDELRSEIARRMLDAGVTVSADEIVTTCGTTEGLYLALRAVTKPGDTVAIETPTYYGVLEKLEELQLRSLELRTDPRDGPDVDSLAEAVSAGKVQALLTVSNFSNPLGSCIPDDRKRAIMGIMSRAGLPVIEDDIFGELYFEGTRPKTLKAYDQEGLVLYCSSFSKTLSPGSRAGWCIPGRFAERFLRTKMAVSPVCPMVTQLAIAAYLKQGGFDRHLRRLRRCYRDQVNRVAQAVGRHFPEGTRVSNPAGGYVLWVEMPDGVDSLKLHDEAAEHGISIAPGPLFSPVGSYRNCLRLNCGIQWSPRVEAAVAMVGTLARKQLAMAAGGGT</sequence>
<dbReference type="InterPro" id="IPR015422">
    <property type="entry name" value="PyrdxlP-dep_Trfase_small"/>
</dbReference>
<evidence type="ECO:0000256" key="4">
    <source>
        <dbReference type="ARBA" id="ARBA00023125"/>
    </source>
</evidence>
<dbReference type="InterPro" id="IPR015421">
    <property type="entry name" value="PyrdxlP-dep_Trfase_major"/>
</dbReference>
<accession>A0A517Z369</accession>
<dbReference type="PANTHER" id="PTHR46577">
    <property type="entry name" value="HTH-TYPE TRANSCRIPTIONAL REGULATORY PROTEIN GABR"/>
    <property type="match status" value="1"/>
</dbReference>
<dbReference type="GO" id="GO:0003677">
    <property type="term" value="F:DNA binding"/>
    <property type="evidence" value="ECO:0007669"/>
    <property type="project" value="UniProtKB-KW"/>
</dbReference>
<dbReference type="EMBL" id="CP036275">
    <property type="protein sequence ID" value="QDU36886.1"/>
    <property type="molecule type" value="Genomic_DNA"/>
</dbReference>
<dbReference type="SMART" id="SM00345">
    <property type="entry name" value="HTH_GNTR"/>
    <property type="match status" value="1"/>
</dbReference>
<name>A0A517Z369_9PLAN</name>
<dbReference type="Pfam" id="PF00155">
    <property type="entry name" value="Aminotran_1_2"/>
    <property type="match status" value="1"/>
</dbReference>
<proteinExistence type="inferred from homology"/>
<evidence type="ECO:0000256" key="2">
    <source>
        <dbReference type="ARBA" id="ARBA00022898"/>
    </source>
</evidence>
<dbReference type="Pfam" id="PF00392">
    <property type="entry name" value="GntR"/>
    <property type="match status" value="1"/>
</dbReference>
<dbReference type="InterPro" id="IPR036388">
    <property type="entry name" value="WH-like_DNA-bd_sf"/>
</dbReference>
<dbReference type="InterPro" id="IPR004839">
    <property type="entry name" value="Aminotransferase_I/II_large"/>
</dbReference>